<keyword evidence="3" id="KW-0413">Isomerase</keyword>
<dbReference type="GO" id="GO:0001522">
    <property type="term" value="P:pseudouridine synthesis"/>
    <property type="evidence" value="ECO:0007669"/>
    <property type="project" value="InterPro"/>
</dbReference>
<dbReference type="InterPro" id="IPR050188">
    <property type="entry name" value="RluA_PseudoU_synthase"/>
</dbReference>
<dbReference type="InterPro" id="IPR006145">
    <property type="entry name" value="PsdUridine_synth_RsuA/RluA"/>
</dbReference>
<evidence type="ECO:0000256" key="6">
    <source>
        <dbReference type="PROSITE-ProRule" id="PRU00182"/>
    </source>
</evidence>
<accession>A0A5B9Y5P7</accession>
<keyword evidence="6" id="KW-0694">RNA-binding</keyword>
<dbReference type="AlphaFoldDB" id="A0A5B9Y5P7"/>
<dbReference type="KEGG" id="schi:SCHIN_v1c01540"/>
<dbReference type="GO" id="GO:0009982">
    <property type="term" value="F:pseudouridine synthase activity"/>
    <property type="evidence" value="ECO:0007669"/>
    <property type="project" value="InterPro"/>
</dbReference>
<evidence type="ECO:0000313" key="9">
    <source>
        <dbReference type="Proteomes" id="UP000323144"/>
    </source>
</evidence>
<sequence length="297" mass="34884">MTILKVTHNDENQTIFNYIKKNFKQTSLSVIYKWFRTNKIKINDKRIKDQKIVLKAGDEVKVYDSASAVKRVDSTVVDFSDLKVIYEDENILIADKPANLEIHSPINENLDAKVRSYLISSKQYDPELETSFVISHVHRLDKLTSGLVIYAKNKATLDVLLEAIKNKENIEKYYMAQLEDNLVPEGLIEGYIDYNPESQLADFRLEEKKRYKECSQIHKWYDKKDNILEIQLLSGRKHQIRAIMMYYNCPIVDDFRYGGQRNQNKSIALVAYKLIFRNFSNHLEYLNDREFVSTNSF</sequence>
<evidence type="ECO:0000256" key="2">
    <source>
        <dbReference type="ARBA" id="ARBA00010876"/>
    </source>
</evidence>
<reference evidence="8 9" key="1">
    <citation type="submission" date="2019-08" db="EMBL/GenBank/DDBJ databases">
        <title>Complete genome sequence of Spiroplasma chinense CCH (DSM 19755).</title>
        <authorList>
            <person name="Shen H.-Y."/>
            <person name="Lin Y.-C."/>
            <person name="Chou L."/>
            <person name="Kuo C.-H."/>
        </authorList>
    </citation>
    <scope>NUCLEOTIDE SEQUENCE [LARGE SCALE GENOMIC DNA]</scope>
    <source>
        <strain evidence="8 9">CCH</strain>
    </source>
</reference>
<dbReference type="InterPro" id="IPR036986">
    <property type="entry name" value="S4_RNA-bd_sf"/>
</dbReference>
<dbReference type="CDD" id="cd00165">
    <property type="entry name" value="S4"/>
    <property type="match status" value="1"/>
</dbReference>
<dbReference type="CDD" id="cd02869">
    <property type="entry name" value="PseudoU_synth_RluA_like"/>
    <property type="match status" value="1"/>
</dbReference>
<dbReference type="Gene3D" id="3.30.2350.10">
    <property type="entry name" value="Pseudouridine synthase"/>
    <property type="match status" value="1"/>
</dbReference>
<feature type="domain" description="Pseudouridine synthase RsuA/RluA-like" evidence="7">
    <location>
        <begin position="90"/>
        <end position="244"/>
    </location>
</feature>
<name>A0A5B9Y5P7_9MOLU</name>
<dbReference type="EMBL" id="CP043026">
    <property type="protein sequence ID" value="QEH61352.1"/>
    <property type="molecule type" value="Genomic_DNA"/>
</dbReference>
<keyword evidence="9" id="KW-1185">Reference proteome</keyword>
<dbReference type="Pfam" id="PF00849">
    <property type="entry name" value="PseudoU_synth_2"/>
    <property type="match status" value="1"/>
</dbReference>
<dbReference type="GO" id="GO:0006396">
    <property type="term" value="P:RNA processing"/>
    <property type="evidence" value="ECO:0007669"/>
    <property type="project" value="UniProtKB-ARBA"/>
</dbReference>
<protein>
    <recommendedName>
        <fullName evidence="4">RNA pseudouridylate synthase</fullName>
    </recommendedName>
    <alternativeName>
        <fullName evidence="5">RNA-uridine isomerase</fullName>
    </alternativeName>
</protein>
<evidence type="ECO:0000256" key="3">
    <source>
        <dbReference type="ARBA" id="ARBA00023235"/>
    </source>
</evidence>
<dbReference type="RefSeq" id="WP_166507746.1">
    <property type="nucleotide sequence ID" value="NZ_CP043026.1"/>
</dbReference>
<proteinExistence type="inferred from homology"/>
<evidence type="ECO:0000313" key="8">
    <source>
        <dbReference type="EMBL" id="QEH61352.1"/>
    </source>
</evidence>
<dbReference type="PROSITE" id="PS50889">
    <property type="entry name" value="S4"/>
    <property type="match status" value="1"/>
</dbReference>
<comment type="catalytic activity">
    <reaction evidence="1">
        <text>a uridine in RNA = a pseudouridine in RNA</text>
        <dbReference type="Rhea" id="RHEA:48348"/>
        <dbReference type="Rhea" id="RHEA-COMP:12068"/>
        <dbReference type="Rhea" id="RHEA-COMP:12069"/>
        <dbReference type="ChEBI" id="CHEBI:65314"/>
        <dbReference type="ChEBI" id="CHEBI:65315"/>
    </reaction>
</comment>
<dbReference type="SUPFAM" id="SSF55120">
    <property type="entry name" value="Pseudouridine synthase"/>
    <property type="match status" value="1"/>
</dbReference>
<gene>
    <name evidence="8" type="primary">rluC</name>
    <name evidence="8" type="ORF">SCHIN_v1c01540</name>
</gene>
<dbReference type="PANTHER" id="PTHR21600">
    <property type="entry name" value="MITOCHONDRIAL RNA PSEUDOURIDINE SYNTHASE"/>
    <property type="match status" value="1"/>
</dbReference>
<dbReference type="Gene3D" id="3.10.290.10">
    <property type="entry name" value="RNA-binding S4 domain"/>
    <property type="match status" value="1"/>
</dbReference>
<dbReference type="PANTHER" id="PTHR21600:SF83">
    <property type="entry name" value="PSEUDOURIDYLATE SYNTHASE RPUSD4, MITOCHONDRIAL"/>
    <property type="match status" value="1"/>
</dbReference>
<dbReference type="GO" id="GO:0003723">
    <property type="term" value="F:RNA binding"/>
    <property type="evidence" value="ECO:0007669"/>
    <property type="project" value="UniProtKB-KW"/>
</dbReference>
<dbReference type="InterPro" id="IPR020103">
    <property type="entry name" value="PsdUridine_synth_cat_dom_sf"/>
</dbReference>
<evidence type="ECO:0000256" key="5">
    <source>
        <dbReference type="ARBA" id="ARBA00033164"/>
    </source>
</evidence>
<evidence type="ECO:0000256" key="1">
    <source>
        <dbReference type="ARBA" id="ARBA00000073"/>
    </source>
</evidence>
<comment type="similarity">
    <text evidence="2">Belongs to the pseudouridine synthase RluA family.</text>
</comment>
<evidence type="ECO:0000256" key="4">
    <source>
        <dbReference type="ARBA" id="ARBA00031870"/>
    </source>
</evidence>
<dbReference type="GO" id="GO:0140098">
    <property type="term" value="F:catalytic activity, acting on RNA"/>
    <property type="evidence" value="ECO:0007669"/>
    <property type="project" value="UniProtKB-ARBA"/>
</dbReference>
<dbReference type="Proteomes" id="UP000323144">
    <property type="component" value="Chromosome"/>
</dbReference>
<evidence type="ECO:0000259" key="7">
    <source>
        <dbReference type="Pfam" id="PF00849"/>
    </source>
</evidence>
<organism evidence="8 9">
    <name type="scientific">Spiroplasma chinense</name>
    <dbReference type="NCBI Taxonomy" id="216932"/>
    <lineage>
        <taxon>Bacteria</taxon>
        <taxon>Bacillati</taxon>
        <taxon>Mycoplasmatota</taxon>
        <taxon>Mollicutes</taxon>
        <taxon>Entomoplasmatales</taxon>
        <taxon>Spiroplasmataceae</taxon>
        <taxon>Spiroplasma</taxon>
    </lineage>
</organism>